<gene>
    <name evidence="2" type="ordered locus">MHC_04715</name>
</gene>
<name>H6N827_MYCHN</name>
<evidence type="ECO:0000313" key="3">
    <source>
        <dbReference type="Proteomes" id="UP000009135"/>
    </source>
</evidence>
<evidence type="ECO:0000256" key="1">
    <source>
        <dbReference type="SAM" id="MobiDB-lite"/>
    </source>
</evidence>
<reference evidence="2 3" key="1">
    <citation type="journal article" date="2012" name="J. Bacteriol.">
        <title>Complete genome sequence of Mycoplasma haemocanis strain Illinois.</title>
        <authorList>
            <person name="do Nascimento N.C."/>
            <person name="Guimaraes A.M."/>
            <person name="Santos A.P."/>
            <person name="Sanmiguel P.J."/>
            <person name="Messick J.B."/>
        </authorList>
    </citation>
    <scope>NUCLEOTIDE SEQUENCE [LARGE SCALE GENOMIC DNA]</scope>
    <source>
        <strain evidence="2 3">Illinois</strain>
    </source>
</reference>
<dbReference type="AlphaFoldDB" id="H6N827"/>
<dbReference type="Proteomes" id="UP000009135">
    <property type="component" value="Chromosome"/>
</dbReference>
<sequence>MFSSLATKALLVVLGVGVAGGTAAAGYKFFGKGAAAEKITAIPKYTVSQLLERDKTKQLLNTSLAGSDGDWKAAYEKYRTGESSKDANPWQIPDWGTKKSQTNQNAPSEFISKCLEESKKEVIDDKDPIYSNVSAWCTKTVSHA</sequence>
<evidence type="ECO:0000313" key="2">
    <source>
        <dbReference type="EMBL" id="AEW45799.1"/>
    </source>
</evidence>
<dbReference type="EMBL" id="CP003199">
    <property type="protein sequence ID" value="AEW45799.1"/>
    <property type="molecule type" value="Genomic_DNA"/>
</dbReference>
<dbReference type="STRING" id="1111676.MHC_04715"/>
<proteinExistence type="predicted"/>
<organism evidence="2 3">
    <name type="scientific">Mycoplasma haemocanis (strain Illinois)</name>
    <dbReference type="NCBI Taxonomy" id="1111676"/>
    <lineage>
        <taxon>Bacteria</taxon>
        <taxon>Bacillati</taxon>
        <taxon>Mycoplasmatota</taxon>
        <taxon>Mollicutes</taxon>
        <taxon>Mycoplasmataceae</taxon>
        <taxon>Mycoplasma</taxon>
    </lineage>
</organism>
<accession>H6N827</accession>
<keyword evidence="3" id="KW-1185">Reference proteome</keyword>
<dbReference type="HOGENOM" id="CLU_149302_0_0_14"/>
<protein>
    <submittedName>
        <fullName evidence="2">Uncharacterized protein</fullName>
    </submittedName>
</protein>
<dbReference type="OrthoDB" id="9852722at2"/>
<dbReference type="KEGG" id="mhe:MHC_04715"/>
<feature type="region of interest" description="Disordered" evidence="1">
    <location>
        <begin position="79"/>
        <end position="104"/>
    </location>
</feature>